<evidence type="ECO:0000313" key="4">
    <source>
        <dbReference type="Proteomes" id="UP000184233"/>
    </source>
</evidence>
<dbReference type="Proteomes" id="UP000184233">
    <property type="component" value="Unassembled WGS sequence"/>
</dbReference>
<keyword evidence="1" id="KW-0732">Signal</keyword>
<feature type="domain" description="Solute-binding protein family 5" evidence="2">
    <location>
        <begin position="161"/>
        <end position="550"/>
    </location>
</feature>
<protein>
    <recommendedName>
        <fullName evidence="2">Solute-binding protein family 5 domain-containing protein</fullName>
    </recommendedName>
</protein>
<evidence type="ECO:0000313" key="3">
    <source>
        <dbReference type="EMBL" id="OJX59312.1"/>
    </source>
</evidence>
<dbReference type="Gene3D" id="3.40.190.10">
    <property type="entry name" value="Periplasmic binding protein-like II"/>
    <property type="match status" value="2"/>
</dbReference>
<accession>A0A1M3L253</accession>
<dbReference type="InterPro" id="IPR039424">
    <property type="entry name" value="SBP_5"/>
</dbReference>
<dbReference type="EMBL" id="MKVH01000013">
    <property type="protein sequence ID" value="OJX59312.1"/>
    <property type="molecule type" value="Genomic_DNA"/>
</dbReference>
<gene>
    <name evidence="3" type="ORF">BGO89_02525</name>
</gene>
<organism evidence="3 4">
    <name type="scientific">Candidatus Kapaibacterium thiocyanatum</name>
    <dbReference type="NCBI Taxonomy" id="1895771"/>
    <lineage>
        <taxon>Bacteria</taxon>
        <taxon>Pseudomonadati</taxon>
        <taxon>Candidatus Kapaibacteriota</taxon>
        <taxon>Candidatus Kapaibacteriia</taxon>
        <taxon>Candidatus Kapaibacteriales</taxon>
        <taxon>Candidatus Kapaibacteriaceae</taxon>
        <taxon>Candidatus Kapaibacterium</taxon>
    </lineage>
</organism>
<proteinExistence type="predicted"/>
<sequence>MLFDPLTHTHAYTIWSTTIMVRRHPGLFSLTILAVAVVSLALSGCGRKTTTPSDSLNVKNTWKKFDTPPGADPSVPDSLGGAGFEKIAEGMGFVTYVPTDEDIKLVSDPNAKTGGQISYTESSFPNTFRPYGQGSTTVNTQDIAAICYETLISQHPITLDYAPGIATHWKIGTDKKTFTFRIDPNARFADGKPVTAEDVVATWKLLVDPSILEPALNLVYGKFETPVAKSKYIVEVKAKTVNFRDLLYFGTGMFILPSHEIGNLTGKEFLEKYNMNMPSGSGEYIALESDIKAGQSYAMTRRDDYWAKDYPMNKGTGNFDRINVLVVKDNPILEYEKFKSGESDMYRFNMMTTEKWINDTTYDALKNGWVLRRRMYTDGPMGTQGVTFNMRKPPFDDIRIRKAFQMLYNRAAVVEKLLYNDYEIYNTFQPNTVYANPSNPPVQYDPEQAQKLLAEAGWATRNSDGLLTKNGKPFVIELPIQKPLERFLTPYQQELRKAGIDLKLKFMDWNAILKNVDERNFTIFAYGYGGLVTPNPETSLLSKLADQNDNNNIQGFKSARVDQLCAEYDSTFDIKHQIEIIREIDGLAYQTYMSSFWWNPKGIRVAHWNRFGMPEYGLPRYAQLAYAYRTIATTWWHDPAKQQALDEARKNKSALADPKSVIEMKFWKQYKR</sequence>
<dbReference type="InterPro" id="IPR000914">
    <property type="entry name" value="SBP_5_dom"/>
</dbReference>
<evidence type="ECO:0000259" key="2">
    <source>
        <dbReference type="Pfam" id="PF00496"/>
    </source>
</evidence>
<dbReference type="GO" id="GO:0042884">
    <property type="term" value="P:microcin transport"/>
    <property type="evidence" value="ECO:0007669"/>
    <property type="project" value="TreeGrafter"/>
</dbReference>
<dbReference type="Gene3D" id="3.10.105.10">
    <property type="entry name" value="Dipeptide-binding Protein, Domain 3"/>
    <property type="match status" value="2"/>
</dbReference>
<dbReference type="GO" id="GO:1904680">
    <property type="term" value="F:peptide transmembrane transporter activity"/>
    <property type="evidence" value="ECO:0007669"/>
    <property type="project" value="TreeGrafter"/>
</dbReference>
<dbReference type="PANTHER" id="PTHR30290:SF64">
    <property type="entry name" value="ABC TRANSPORTER PERIPLASMIC BINDING PROTEIN"/>
    <property type="match status" value="1"/>
</dbReference>
<dbReference type="STRING" id="1895771.BGO89_02525"/>
<dbReference type="Pfam" id="PF00496">
    <property type="entry name" value="SBP_bac_5"/>
    <property type="match status" value="1"/>
</dbReference>
<comment type="caution">
    <text evidence="3">The sequence shown here is derived from an EMBL/GenBank/DDBJ whole genome shotgun (WGS) entry which is preliminary data.</text>
</comment>
<name>A0A1M3L253_9BACT</name>
<dbReference type="PANTHER" id="PTHR30290">
    <property type="entry name" value="PERIPLASMIC BINDING COMPONENT OF ABC TRANSPORTER"/>
    <property type="match status" value="1"/>
</dbReference>
<dbReference type="AlphaFoldDB" id="A0A1M3L253"/>
<dbReference type="GO" id="GO:0015833">
    <property type="term" value="P:peptide transport"/>
    <property type="evidence" value="ECO:0007669"/>
    <property type="project" value="TreeGrafter"/>
</dbReference>
<dbReference type="SUPFAM" id="SSF53850">
    <property type="entry name" value="Periplasmic binding protein-like II"/>
    <property type="match status" value="1"/>
</dbReference>
<evidence type="ECO:0000256" key="1">
    <source>
        <dbReference type="ARBA" id="ARBA00022729"/>
    </source>
</evidence>
<reference evidence="3 4" key="1">
    <citation type="submission" date="2016-09" db="EMBL/GenBank/DDBJ databases">
        <title>Genome-resolved meta-omics ties microbial dynamics to process performance in biotechnology for thiocyanate degradation.</title>
        <authorList>
            <person name="Kantor R.S."/>
            <person name="Huddy R.J."/>
            <person name="Iyer R."/>
            <person name="Thomas B.C."/>
            <person name="Brown C.T."/>
            <person name="Anantharaman K."/>
            <person name="Tringe S."/>
            <person name="Hettich R.L."/>
            <person name="Harrison S.T."/>
            <person name="Banfield J.F."/>
        </authorList>
    </citation>
    <scope>NUCLEOTIDE SEQUENCE [LARGE SCALE GENOMIC DNA]</scope>
    <source>
        <strain evidence="3">59-99</strain>
    </source>
</reference>
<dbReference type="GO" id="GO:0030288">
    <property type="term" value="C:outer membrane-bounded periplasmic space"/>
    <property type="evidence" value="ECO:0007669"/>
    <property type="project" value="TreeGrafter"/>
</dbReference>